<keyword evidence="11" id="KW-1185">Reference proteome</keyword>
<dbReference type="InterPro" id="IPR050351">
    <property type="entry name" value="BphY/WalK/GraS-like"/>
</dbReference>
<dbReference type="SMART" id="SM00387">
    <property type="entry name" value="HATPase_c"/>
    <property type="match status" value="1"/>
</dbReference>
<evidence type="ECO:0000256" key="6">
    <source>
        <dbReference type="ARBA" id="ARBA00022777"/>
    </source>
</evidence>
<evidence type="ECO:0000313" key="10">
    <source>
        <dbReference type="EMBL" id="MXN43780.1"/>
    </source>
</evidence>
<dbReference type="EC" id="2.7.13.3" evidence="2"/>
<keyword evidence="8" id="KW-0902">Two-component regulatory system</keyword>
<dbReference type="PROSITE" id="PS50109">
    <property type="entry name" value="HIS_KIN"/>
    <property type="match status" value="1"/>
</dbReference>
<dbReference type="GO" id="GO:0005524">
    <property type="term" value="F:ATP binding"/>
    <property type="evidence" value="ECO:0007669"/>
    <property type="project" value="UniProtKB-KW"/>
</dbReference>
<dbReference type="PANTHER" id="PTHR42878:SF7">
    <property type="entry name" value="SENSOR HISTIDINE KINASE GLRK"/>
    <property type="match status" value="1"/>
</dbReference>
<dbReference type="InterPro" id="IPR036097">
    <property type="entry name" value="HisK_dim/P_sf"/>
</dbReference>
<sequence length="243" mass="26743">MSAYHTMNPTPADYGSFDLPRRSDFPAALLAMAGHDLRQPLQVIQSAYEWLEYRLAHASEKVQLARAERAIGRLAEQLDRLTGALLVYEQSQRIELSPIPLAPLFRRIAAENEGSAREKGVEIRVHVTRGLVVSNPVLLDSILRNLVRNAVKYTRPGGRILIGCRRAGENVRIDVCDTGIGIASEHLSQIFEAFRRLDEAGAEGLGIGLFVVRRAAELLGHGIEVRSRAGEGSRFSVLARAGE</sequence>
<evidence type="ECO:0000256" key="2">
    <source>
        <dbReference type="ARBA" id="ARBA00012438"/>
    </source>
</evidence>
<dbReference type="InterPro" id="IPR004358">
    <property type="entry name" value="Sig_transdc_His_kin-like_C"/>
</dbReference>
<keyword evidence="5" id="KW-0547">Nucleotide-binding</keyword>
<reference evidence="10 11" key="1">
    <citation type="submission" date="2019-12" db="EMBL/GenBank/DDBJ databases">
        <title>Shinella kummerowiae sp. nov., a symbiotic bacterium isolated from root nodules of the herbal legume Kummerowia stipulacea.</title>
        <authorList>
            <person name="Gao J."/>
        </authorList>
    </citation>
    <scope>NUCLEOTIDE SEQUENCE [LARGE SCALE GENOMIC DNA]</scope>
    <source>
        <strain evidence="10 11">CCBAU 25048</strain>
    </source>
</reference>
<evidence type="ECO:0000256" key="8">
    <source>
        <dbReference type="ARBA" id="ARBA00023012"/>
    </source>
</evidence>
<evidence type="ECO:0000256" key="3">
    <source>
        <dbReference type="ARBA" id="ARBA00022553"/>
    </source>
</evidence>
<dbReference type="InterPro" id="IPR036890">
    <property type="entry name" value="HATPase_C_sf"/>
</dbReference>
<dbReference type="OrthoDB" id="9806130at2"/>
<dbReference type="Gene3D" id="3.30.565.10">
    <property type="entry name" value="Histidine kinase-like ATPase, C-terminal domain"/>
    <property type="match status" value="1"/>
</dbReference>
<dbReference type="GO" id="GO:0030295">
    <property type="term" value="F:protein kinase activator activity"/>
    <property type="evidence" value="ECO:0007669"/>
    <property type="project" value="TreeGrafter"/>
</dbReference>
<feature type="domain" description="Histidine kinase" evidence="9">
    <location>
        <begin position="32"/>
        <end position="243"/>
    </location>
</feature>
<dbReference type="InterPro" id="IPR005467">
    <property type="entry name" value="His_kinase_dom"/>
</dbReference>
<keyword evidence="7" id="KW-0067">ATP-binding</keyword>
<protein>
    <recommendedName>
        <fullName evidence="2">histidine kinase</fullName>
        <ecNumber evidence="2">2.7.13.3</ecNumber>
    </recommendedName>
</protein>
<evidence type="ECO:0000256" key="5">
    <source>
        <dbReference type="ARBA" id="ARBA00022741"/>
    </source>
</evidence>
<dbReference type="SUPFAM" id="SSF55874">
    <property type="entry name" value="ATPase domain of HSP90 chaperone/DNA topoisomerase II/histidine kinase"/>
    <property type="match status" value="1"/>
</dbReference>
<dbReference type="CDD" id="cd00082">
    <property type="entry name" value="HisKA"/>
    <property type="match status" value="1"/>
</dbReference>
<dbReference type="GO" id="GO:0000156">
    <property type="term" value="F:phosphorelay response regulator activity"/>
    <property type="evidence" value="ECO:0007669"/>
    <property type="project" value="TreeGrafter"/>
</dbReference>
<dbReference type="EMBL" id="WUMK01000001">
    <property type="protein sequence ID" value="MXN43780.1"/>
    <property type="molecule type" value="Genomic_DNA"/>
</dbReference>
<dbReference type="InterPro" id="IPR003594">
    <property type="entry name" value="HATPase_dom"/>
</dbReference>
<dbReference type="Gene3D" id="1.10.287.130">
    <property type="match status" value="1"/>
</dbReference>
<dbReference type="PANTHER" id="PTHR42878">
    <property type="entry name" value="TWO-COMPONENT HISTIDINE KINASE"/>
    <property type="match status" value="1"/>
</dbReference>
<keyword evidence="6 10" id="KW-0418">Kinase</keyword>
<evidence type="ECO:0000256" key="1">
    <source>
        <dbReference type="ARBA" id="ARBA00000085"/>
    </source>
</evidence>
<evidence type="ECO:0000313" key="11">
    <source>
        <dbReference type="Proteomes" id="UP000435802"/>
    </source>
</evidence>
<keyword evidence="3" id="KW-0597">Phosphoprotein</keyword>
<comment type="caution">
    <text evidence="10">The sequence shown here is derived from an EMBL/GenBank/DDBJ whole genome shotgun (WGS) entry which is preliminary data.</text>
</comment>
<dbReference type="InterPro" id="IPR003661">
    <property type="entry name" value="HisK_dim/P_dom"/>
</dbReference>
<organism evidence="10 11">
    <name type="scientific">Shinella kummerowiae</name>
    <dbReference type="NCBI Taxonomy" id="417745"/>
    <lineage>
        <taxon>Bacteria</taxon>
        <taxon>Pseudomonadati</taxon>
        <taxon>Pseudomonadota</taxon>
        <taxon>Alphaproteobacteria</taxon>
        <taxon>Hyphomicrobiales</taxon>
        <taxon>Rhizobiaceae</taxon>
        <taxon>Shinella</taxon>
    </lineage>
</organism>
<comment type="catalytic activity">
    <reaction evidence="1">
        <text>ATP + protein L-histidine = ADP + protein N-phospho-L-histidine.</text>
        <dbReference type="EC" id="2.7.13.3"/>
    </reaction>
</comment>
<name>A0A6N8SAT8_9HYPH</name>
<evidence type="ECO:0000259" key="9">
    <source>
        <dbReference type="PROSITE" id="PS50109"/>
    </source>
</evidence>
<dbReference type="PRINTS" id="PR00344">
    <property type="entry name" value="BCTRLSENSOR"/>
</dbReference>
<dbReference type="GO" id="GO:0007234">
    <property type="term" value="P:osmosensory signaling via phosphorelay pathway"/>
    <property type="evidence" value="ECO:0007669"/>
    <property type="project" value="TreeGrafter"/>
</dbReference>
<gene>
    <name evidence="10" type="ORF">GR138_01180</name>
</gene>
<dbReference type="SUPFAM" id="SSF47384">
    <property type="entry name" value="Homodimeric domain of signal transducing histidine kinase"/>
    <property type="match status" value="1"/>
</dbReference>
<dbReference type="AlphaFoldDB" id="A0A6N8SAT8"/>
<proteinExistence type="predicted"/>
<dbReference type="Proteomes" id="UP000435802">
    <property type="component" value="Unassembled WGS sequence"/>
</dbReference>
<evidence type="ECO:0000256" key="7">
    <source>
        <dbReference type="ARBA" id="ARBA00022840"/>
    </source>
</evidence>
<dbReference type="Pfam" id="PF02518">
    <property type="entry name" value="HATPase_c"/>
    <property type="match status" value="1"/>
</dbReference>
<evidence type="ECO:0000256" key="4">
    <source>
        <dbReference type="ARBA" id="ARBA00022679"/>
    </source>
</evidence>
<accession>A0A6N8SAT8</accession>
<dbReference type="RefSeq" id="WP_160856784.1">
    <property type="nucleotide sequence ID" value="NZ_WUMK01000001.1"/>
</dbReference>
<keyword evidence="4" id="KW-0808">Transferase</keyword>
<dbReference type="GO" id="GO:0000155">
    <property type="term" value="F:phosphorelay sensor kinase activity"/>
    <property type="evidence" value="ECO:0007669"/>
    <property type="project" value="InterPro"/>
</dbReference>